<accession>A0ABZ0SFN9</accession>
<organism evidence="1 2">
    <name type="scientific">Thiorhodovibrio winogradskyi</name>
    <dbReference type="NCBI Taxonomy" id="77007"/>
    <lineage>
        <taxon>Bacteria</taxon>
        <taxon>Pseudomonadati</taxon>
        <taxon>Pseudomonadota</taxon>
        <taxon>Gammaproteobacteria</taxon>
        <taxon>Chromatiales</taxon>
        <taxon>Chromatiaceae</taxon>
        <taxon>Thiorhodovibrio</taxon>
    </lineage>
</organism>
<evidence type="ECO:0000313" key="2">
    <source>
        <dbReference type="Proteomes" id="UP001432180"/>
    </source>
</evidence>
<evidence type="ECO:0008006" key="3">
    <source>
        <dbReference type="Google" id="ProtNLM"/>
    </source>
</evidence>
<name>A0ABZ0SFN9_9GAMM</name>
<dbReference type="Proteomes" id="UP001432180">
    <property type="component" value="Chromosome"/>
</dbReference>
<keyword evidence="2" id="KW-1185">Reference proteome</keyword>
<proteinExistence type="predicted"/>
<sequence>MKSPLTTIFVFNVCVFKLVLSRLCSLGCWDHTEVNPILTSKEVNPWQPLDKSVESVPWKTRLNIWPVSPYLLKSHIT</sequence>
<reference evidence="1 2" key="1">
    <citation type="journal article" date="2023" name="Microorganisms">
        <title>Thiorhodovibrio frisius and Trv. litoralis spp. nov., Two Novel Members from a Clade of Fastidious Purple Sulfur Bacteria That Exhibit Unique Red-Shifted Light-Harvesting Capabilities.</title>
        <authorList>
            <person name="Methner A."/>
            <person name="Kuzyk S.B."/>
            <person name="Petersen J."/>
            <person name="Bauer S."/>
            <person name="Brinkmann H."/>
            <person name="Sichau K."/>
            <person name="Wanner G."/>
            <person name="Wolf J."/>
            <person name="Neumann-Schaal M."/>
            <person name="Henke P."/>
            <person name="Tank M."/>
            <person name="Sproer C."/>
            <person name="Bunk B."/>
            <person name="Overmann J."/>
        </authorList>
    </citation>
    <scope>NUCLEOTIDE SEQUENCE [LARGE SCALE GENOMIC DNA]</scope>
    <source>
        <strain evidence="1 2">DSM 6702</strain>
    </source>
</reference>
<gene>
    <name evidence="1" type="ORF">Thiowin_04011</name>
</gene>
<evidence type="ECO:0000313" key="1">
    <source>
        <dbReference type="EMBL" id="WPL18916.1"/>
    </source>
</evidence>
<protein>
    <recommendedName>
        <fullName evidence="3">Secreted protein</fullName>
    </recommendedName>
</protein>
<dbReference type="EMBL" id="CP121472">
    <property type="protein sequence ID" value="WPL18916.1"/>
    <property type="molecule type" value="Genomic_DNA"/>
</dbReference>